<dbReference type="NCBIfam" id="NF046063">
    <property type="entry name" value="oxepin_alt"/>
    <property type="match status" value="1"/>
</dbReference>
<reference evidence="3 4" key="1">
    <citation type="submission" date="2018-01" db="EMBL/GenBank/DDBJ databases">
        <title>Glutamicibacter soli strain NHPC-3 Whole genome sequence and assembly.</title>
        <authorList>
            <person name="Choudhury P."/>
            <person name="Gupta D."/>
            <person name="Sengupta K."/>
            <person name="Jawed A."/>
            <person name="Sultana N."/>
            <person name="Saha P."/>
        </authorList>
    </citation>
    <scope>NUCLEOTIDE SEQUENCE [LARGE SCALE GENOMIC DNA]</scope>
    <source>
        <strain evidence="3 4">NHPC-3</strain>
    </source>
</reference>
<evidence type="ECO:0000313" key="3">
    <source>
        <dbReference type="EMBL" id="RBM02013.1"/>
    </source>
</evidence>
<sequence length="252" mass="26284">MLSSRNDRVLQLRIHSPATRNSIGPAFFEAAGQALREAQGDPQIGAIVIAGHGDFFSSGGNLHQLAAMAGKTEPERLARLEIFHGLIRQIRRSGKPVIMAVEGGAAGAGMSLALSGDLLIASQGAFFTAAYVKAGLTPDGGLTALLSESLPRQLVTHLCLTGARITAERLHELGVVNELSNPGEAVDRAMELGRRLAAGPPRATARILQLCDSAVTADLDTQLGCEAELMVQSLGDPEAGEGIARVLKPRAG</sequence>
<dbReference type="GO" id="GO:0006635">
    <property type="term" value="P:fatty acid beta-oxidation"/>
    <property type="evidence" value="ECO:0007669"/>
    <property type="project" value="TreeGrafter"/>
</dbReference>
<evidence type="ECO:0000256" key="2">
    <source>
        <dbReference type="ARBA" id="ARBA00023239"/>
    </source>
</evidence>
<dbReference type="PANTHER" id="PTHR11941:SF133">
    <property type="entry name" value="1,2-EPOXYPHENYLACETYL-COA ISOMERASE"/>
    <property type="match status" value="1"/>
</dbReference>
<proteinExistence type="inferred from homology"/>
<keyword evidence="4" id="KW-1185">Reference proteome</keyword>
<dbReference type="PANTHER" id="PTHR11941">
    <property type="entry name" value="ENOYL-COA HYDRATASE-RELATED"/>
    <property type="match status" value="1"/>
</dbReference>
<dbReference type="Gene3D" id="1.10.12.10">
    <property type="entry name" value="Lyase 2-enoyl-coa Hydratase, Chain A, domain 2"/>
    <property type="match status" value="1"/>
</dbReference>
<dbReference type="CDD" id="cd06558">
    <property type="entry name" value="crotonase-like"/>
    <property type="match status" value="1"/>
</dbReference>
<dbReference type="GO" id="GO:0004300">
    <property type="term" value="F:enoyl-CoA hydratase activity"/>
    <property type="evidence" value="ECO:0007669"/>
    <property type="project" value="UniProtKB-EC"/>
</dbReference>
<dbReference type="Gene3D" id="3.90.226.10">
    <property type="entry name" value="2-enoyl-CoA Hydratase, Chain A, domain 1"/>
    <property type="match status" value="1"/>
</dbReference>
<gene>
    <name evidence="3" type="ORF">C1H84_08840</name>
</gene>
<dbReference type="EMBL" id="POAF01000003">
    <property type="protein sequence ID" value="RBM02013.1"/>
    <property type="molecule type" value="Genomic_DNA"/>
</dbReference>
<dbReference type="AlphaFoldDB" id="A0A365YJ01"/>
<dbReference type="SUPFAM" id="SSF52096">
    <property type="entry name" value="ClpP/crotonase"/>
    <property type="match status" value="1"/>
</dbReference>
<dbReference type="InterPro" id="IPR029045">
    <property type="entry name" value="ClpP/crotonase-like_dom_sf"/>
</dbReference>
<comment type="caution">
    <text evidence="3">The sequence shown here is derived from an EMBL/GenBank/DDBJ whole genome shotgun (WGS) entry which is preliminary data.</text>
</comment>
<comment type="similarity">
    <text evidence="1">Belongs to the enoyl-CoA hydratase/isomerase family.</text>
</comment>
<protein>
    <submittedName>
        <fullName evidence="3">Enoyl-CoA hydratase</fullName>
        <ecNumber evidence="3">4.2.1.17</ecNumber>
    </submittedName>
</protein>
<keyword evidence="2 3" id="KW-0456">Lyase</keyword>
<accession>A0A365YJ01</accession>
<dbReference type="Proteomes" id="UP000252167">
    <property type="component" value="Unassembled WGS sequence"/>
</dbReference>
<evidence type="ECO:0000313" key="4">
    <source>
        <dbReference type="Proteomes" id="UP000252167"/>
    </source>
</evidence>
<dbReference type="InterPro" id="IPR001753">
    <property type="entry name" value="Enoyl-CoA_hydra/iso"/>
</dbReference>
<dbReference type="Pfam" id="PF00378">
    <property type="entry name" value="ECH_1"/>
    <property type="match status" value="1"/>
</dbReference>
<dbReference type="NCBIfam" id="NF005700">
    <property type="entry name" value="PRK07511.1"/>
    <property type="match status" value="1"/>
</dbReference>
<organism evidence="3 4">
    <name type="scientific">Glutamicibacter soli</name>
    <dbReference type="NCBI Taxonomy" id="453836"/>
    <lineage>
        <taxon>Bacteria</taxon>
        <taxon>Bacillati</taxon>
        <taxon>Actinomycetota</taxon>
        <taxon>Actinomycetes</taxon>
        <taxon>Micrococcales</taxon>
        <taxon>Micrococcaceae</taxon>
        <taxon>Glutamicibacter</taxon>
    </lineage>
</organism>
<evidence type="ECO:0000256" key="1">
    <source>
        <dbReference type="ARBA" id="ARBA00005254"/>
    </source>
</evidence>
<dbReference type="InterPro" id="IPR014748">
    <property type="entry name" value="Enoyl-CoA_hydra_C"/>
</dbReference>
<dbReference type="EC" id="4.2.1.17" evidence="3"/>
<name>A0A365YJ01_9MICC</name>